<dbReference type="KEGG" id="knv:Pan216_41580"/>
<evidence type="ECO:0000256" key="1">
    <source>
        <dbReference type="SAM" id="Phobius"/>
    </source>
</evidence>
<keyword evidence="1" id="KW-0472">Membrane</keyword>
<reference evidence="2 3" key="1">
    <citation type="submission" date="2019-02" db="EMBL/GenBank/DDBJ databases">
        <title>Deep-cultivation of Planctomycetes and their phenomic and genomic characterization uncovers novel biology.</title>
        <authorList>
            <person name="Wiegand S."/>
            <person name="Jogler M."/>
            <person name="Boedeker C."/>
            <person name="Pinto D."/>
            <person name="Vollmers J."/>
            <person name="Rivas-Marin E."/>
            <person name="Kohn T."/>
            <person name="Peeters S.H."/>
            <person name="Heuer A."/>
            <person name="Rast P."/>
            <person name="Oberbeckmann S."/>
            <person name="Bunk B."/>
            <person name="Jeske O."/>
            <person name="Meyerdierks A."/>
            <person name="Storesund J.E."/>
            <person name="Kallscheuer N."/>
            <person name="Luecker S."/>
            <person name="Lage O.M."/>
            <person name="Pohl T."/>
            <person name="Merkel B.J."/>
            <person name="Hornburger P."/>
            <person name="Mueller R.-W."/>
            <person name="Bruemmer F."/>
            <person name="Labrenz M."/>
            <person name="Spormann A.M."/>
            <person name="Op den Camp H."/>
            <person name="Overmann J."/>
            <person name="Amann R."/>
            <person name="Jetten M.S.M."/>
            <person name="Mascher T."/>
            <person name="Medema M.H."/>
            <person name="Devos D.P."/>
            <person name="Kaster A.-K."/>
            <person name="Ovreas L."/>
            <person name="Rohde M."/>
            <person name="Galperin M.Y."/>
            <person name="Jogler C."/>
        </authorList>
    </citation>
    <scope>NUCLEOTIDE SEQUENCE [LARGE SCALE GENOMIC DNA]</scope>
    <source>
        <strain evidence="2 3">Pan216</strain>
    </source>
</reference>
<dbReference type="OrthoDB" id="9789270at2"/>
<organism evidence="2 3">
    <name type="scientific">Kolteria novifilia</name>
    <dbReference type="NCBI Taxonomy" id="2527975"/>
    <lineage>
        <taxon>Bacteria</taxon>
        <taxon>Pseudomonadati</taxon>
        <taxon>Planctomycetota</taxon>
        <taxon>Planctomycetia</taxon>
        <taxon>Kolteriales</taxon>
        <taxon>Kolteriaceae</taxon>
        <taxon>Kolteria</taxon>
    </lineage>
</organism>
<keyword evidence="1" id="KW-0812">Transmembrane</keyword>
<dbReference type="RefSeq" id="WP_145260640.1">
    <property type="nucleotide sequence ID" value="NZ_CP036279.1"/>
</dbReference>
<keyword evidence="1" id="KW-1133">Transmembrane helix</keyword>
<evidence type="ECO:0000313" key="3">
    <source>
        <dbReference type="Proteomes" id="UP000317093"/>
    </source>
</evidence>
<feature type="transmembrane region" description="Helical" evidence="1">
    <location>
        <begin position="94"/>
        <end position="118"/>
    </location>
</feature>
<evidence type="ECO:0000313" key="2">
    <source>
        <dbReference type="EMBL" id="QDU63280.1"/>
    </source>
</evidence>
<accession>A0A518B8I7</accession>
<gene>
    <name evidence="2" type="ORF">Pan216_41580</name>
</gene>
<dbReference type="Proteomes" id="UP000317093">
    <property type="component" value="Chromosome"/>
</dbReference>
<proteinExistence type="predicted"/>
<protein>
    <recommendedName>
        <fullName evidence="4">Peptidase M48 domain-containing protein</fullName>
    </recommendedName>
</protein>
<dbReference type="AlphaFoldDB" id="A0A518B8I7"/>
<sequence length="488" mass="54126">MGKAVKQRIICPTCKAVIRGKGIVPGKAFDCPACAAPIEVSQENVARAACESTSPADLKANDPEKELLAEIVKGIRHRKATEAKRSSTTGVATLMFLLFVGYLLGIVLCLFAAVYFLFGSEVLSLPGRFPVQLNRLVGNAHSIAMILVGFFFHVVLIVSAGAVALAMIKPLFARSRRDRTKVRLRPQDAPMLFALVDHLARAMDAPIPKRIEVDCGSRVEAGYRHGWWSMVRGDDFTLTIALPLLFHLRVRQLVVELSNQLARFRQGSGMRTQYFSLSIHQLFVSASQGGDAWDEYFDGLLDGRTPFALAFFRAGFMMIAFFARIAVGIAQLFFWGLSFLSGALVGGLSRQLELDADRDAIRLVGSRAFVDTLWELEFLREAQQRVYKEVAGGARHYVALRDFSGEVLEELGKLPPEVRKSVRKRVLKTESRHLDAHAATKDRITKAETIDAPGIVKTRLPAITLIKDSERLTKKTTDALMRSVLVRR</sequence>
<name>A0A518B8I7_9BACT</name>
<evidence type="ECO:0008006" key="4">
    <source>
        <dbReference type="Google" id="ProtNLM"/>
    </source>
</evidence>
<dbReference type="EMBL" id="CP036279">
    <property type="protein sequence ID" value="QDU63280.1"/>
    <property type="molecule type" value="Genomic_DNA"/>
</dbReference>
<feature type="transmembrane region" description="Helical" evidence="1">
    <location>
        <begin position="143"/>
        <end position="168"/>
    </location>
</feature>
<keyword evidence="3" id="KW-1185">Reference proteome</keyword>
<dbReference type="CDD" id="cd07328">
    <property type="entry name" value="M48_Ste24p_like"/>
    <property type="match status" value="1"/>
</dbReference>